<name>A0A0B7FAW4_THACB</name>
<accession>A0A0B7FAW4</accession>
<proteinExistence type="predicted"/>
<dbReference type="EMBL" id="LN679247">
    <property type="protein sequence ID" value="CEL54034.1"/>
    <property type="molecule type" value="Genomic_DNA"/>
</dbReference>
<organism evidence="1 2">
    <name type="scientific">Thanatephorus cucumeris (strain AG1-IB / isolate 7/3/14)</name>
    <name type="common">Lettuce bottom rot fungus</name>
    <name type="synonym">Rhizoctonia solani</name>
    <dbReference type="NCBI Taxonomy" id="1108050"/>
    <lineage>
        <taxon>Eukaryota</taxon>
        <taxon>Fungi</taxon>
        <taxon>Dikarya</taxon>
        <taxon>Basidiomycota</taxon>
        <taxon>Agaricomycotina</taxon>
        <taxon>Agaricomycetes</taxon>
        <taxon>Cantharellales</taxon>
        <taxon>Ceratobasidiaceae</taxon>
        <taxon>Rhizoctonia</taxon>
        <taxon>Rhizoctonia solani AG-1</taxon>
    </lineage>
</organism>
<protein>
    <submittedName>
        <fullName evidence="1">Uncharacterized protein</fullName>
    </submittedName>
</protein>
<dbReference type="AlphaFoldDB" id="A0A0B7FAW4"/>
<reference evidence="1 2" key="1">
    <citation type="submission" date="2014-11" db="EMBL/GenBank/DDBJ databases">
        <authorList>
            <person name="Wibberg Daniel"/>
        </authorList>
    </citation>
    <scope>NUCLEOTIDE SEQUENCE [LARGE SCALE GENOMIC DNA]</scope>
    <source>
        <strain evidence="1">Rhizoctonia solani AG1-IB 7/3/14</strain>
    </source>
</reference>
<sequence>MLNPTPQQVCLQSACLIVNLLFPTTAVGSHLASVQHNASAAMYTAEEIKRAKEKAKKASLFNAKIKSNWINSALSPNAALPTT</sequence>
<keyword evidence="2" id="KW-1185">Reference proteome</keyword>
<evidence type="ECO:0000313" key="1">
    <source>
        <dbReference type="EMBL" id="CEL54034.1"/>
    </source>
</evidence>
<gene>
    <name evidence="1" type="ORF">RSOLAG1IB_11566</name>
</gene>
<evidence type="ECO:0000313" key="2">
    <source>
        <dbReference type="Proteomes" id="UP000059188"/>
    </source>
</evidence>
<dbReference type="Proteomes" id="UP000059188">
    <property type="component" value="Unassembled WGS sequence"/>
</dbReference>